<dbReference type="PANTHER" id="PTHR43101">
    <property type="entry name" value="BETA-FRUCTOSIDASE"/>
    <property type="match status" value="1"/>
</dbReference>
<comment type="catalytic activity">
    <reaction evidence="8">
        <text>Hydrolysis of terminal non-reducing beta-D-fructofuranoside residues in beta-D-fructofuranosides.</text>
        <dbReference type="EC" id="3.2.1.26"/>
    </reaction>
</comment>
<feature type="domain" description="Glycosyl hydrolase family 32 N-terminal" evidence="10">
    <location>
        <begin position="37"/>
        <end position="340"/>
    </location>
</feature>
<dbReference type="Pfam" id="PF08244">
    <property type="entry name" value="Glyco_hydro_32C"/>
    <property type="match status" value="1"/>
</dbReference>
<evidence type="ECO:0000256" key="2">
    <source>
        <dbReference type="ARBA" id="ARBA00009902"/>
    </source>
</evidence>
<proteinExistence type="inferred from homology"/>
<evidence type="ECO:0000256" key="8">
    <source>
        <dbReference type="RuleBase" id="RU362110"/>
    </source>
</evidence>
<keyword evidence="9" id="KW-0119">Carbohydrate metabolism</keyword>
<name>A0ABS4MGK4_9LACO</name>
<keyword evidence="6 8" id="KW-0326">Glycosidase</keyword>
<sequence>MEWTREQRYKKYSDWDAATLLQLQAQAATSKYQMHYHMHPLSGLMNDPNGFSYYNGEYHLFCQSYPFGPVHGLKSWTHYASDDLVHWHYLGQAINPDMDKDNAGAYSGSAMAHDGKLLLMYTGNHRDADWTRIPYQIIAEMDQDNHITKKDEATILPPDHVTEHFRDPQLFEHDDKFYVILGAQDKKTKTGQIDVYESTDLIHWHENGYLSLPNEMGYMIECPNLVFINGQPVLIFCPQGLDKSITNYDNVYPNMYLIGKDIDLSSAKFSPAQLAPINLDDGFDVYATQAFNAPDGTAYAISWVGLPDSTYPPTDQEGWANCYSQVKQLEIKDGQLYQHPVPAMRNLRYNEVSITNKKIISSDAKRQYELKLKIAAGQSSSLHLSDLILNFNTSSDAHLTVDRSHGPAINPDYGATRTISLGDNQDLDLDIFIDGSLCEIFINNGRHVMTLRFFSKSNTTISFDQNINYTGKLWDMHSIL</sequence>
<dbReference type="PANTHER" id="PTHR43101:SF1">
    <property type="entry name" value="BETA-FRUCTOSIDASE"/>
    <property type="match status" value="1"/>
</dbReference>
<dbReference type="Gene3D" id="2.115.10.20">
    <property type="entry name" value="Glycosyl hydrolase domain, family 43"/>
    <property type="match status" value="1"/>
</dbReference>
<gene>
    <name evidence="12" type="ORF">J2Z60_002016</name>
</gene>
<dbReference type="PROSITE" id="PS00609">
    <property type="entry name" value="GLYCOSYL_HYDROL_F32"/>
    <property type="match status" value="1"/>
</dbReference>
<evidence type="ECO:0000256" key="6">
    <source>
        <dbReference type="ARBA" id="ARBA00023295"/>
    </source>
</evidence>
<dbReference type="InterPro" id="IPR018053">
    <property type="entry name" value="Glyco_hydro_32_AS"/>
</dbReference>
<keyword evidence="9" id="KW-0963">Cytoplasm</keyword>
<comment type="subcellular location">
    <subcellularLocation>
        <location evidence="9">Cytoplasm</location>
    </subcellularLocation>
</comment>
<dbReference type="InterPro" id="IPR013320">
    <property type="entry name" value="ConA-like_dom_sf"/>
</dbReference>
<keyword evidence="13" id="KW-1185">Reference proteome</keyword>
<keyword evidence="5 8" id="KW-0378">Hydrolase</keyword>
<dbReference type="InterPro" id="IPR001362">
    <property type="entry name" value="Glyco_hydro_32"/>
</dbReference>
<evidence type="ECO:0000313" key="12">
    <source>
        <dbReference type="EMBL" id="MBP2058825.1"/>
    </source>
</evidence>
<dbReference type="InterPro" id="IPR006232">
    <property type="entry name" value="Suc6P_hydrolase"/>
</dbReference>
<dbReference type="Pfam" id="PF00251">
    <property type="entry name" value="Glyco_hydro_32N"/>
    <property type="match status" value="1"/>
</dbReference>
<dbReference type="CDD" id="cd18623">
    <property type="entry name" value="GH32_ScrB-like"/>
    <property type="match status" value="1"/>
</dbReference>
<accession>A0ABS4MGK4</accession>
<evidence type="ECO:0000256" key="1">
    <source>
        <dbReference type="ARBA" id="ARBA00004914"/>
    </source>
</evidence>
<organism evidence="12 13">
    <name type="scientific">Lactobacillus colini</name>
    <dbReference type="NCBI Taxonomy" id="1819254"/>
    <lineage>
        <taxon>Bacteria</taxon>
        <taxon>Bacillati</taxon>
        <taxon>Bacillota</taxon>
        <taxon>Bacilli</taxon>
        <taxon>Lactobacillales</taxon>
        <taxon>Lactobacillaceae</taxon>
        <taxon>Lactobacillus</taxon>
    </lineage>
</organism>
<dbReference type="Gene3D" id="2.60.120.560">
    <property type="entry name" value="Exo-inulinase, domain 1"/>
    <property type="match status" value="1"/>
</dbReference>
<dbReference type="InterPro" id="IPR023296">
    <property type="entry name" value="Glyco_hydro_beta-prop_sf"/>
</dbReference>
<dbReference type="EMBL" id="JAGGLU010000015">
    <property type="protein sequence ID" value="MBP2058825.1"/>
    <property type="molecule type" value="Genomic_DNA"/>
</dbReference>
<dbReference type="GO" id="GO:0004564">
    <property type="term" value="F:beta-fructofuranosidase activity"/>
    <property type="evidence" value="ECO:0007669"/>
    <property type="project" value="UniProtKB-EC"/>
</dbReference>
<comment type="similarity">
    <text evidence="2 8">Belongs to the glycosyl hydrolase 32 family.</text>
</comment>
<dbReference type="SMART" id="SM00640">
    <property type="entry name" value="Glyco_32"/>
    <property type="match status" value="1"/>
</dbReference>
<comment type="caution">
    <text evidence="12">The sequence shown here is derived from an EMBL/GenBank/DDBJ whole genome shotgun (WGS) entry which is preliminary data.</text>
</comment>
<evidence type="ECO:0000259" key="11">
    <source>
        <dbReference type="Pfam" id="PF08244"/>
    </source>
</evidence>
<feature type="domain" description="Glycosyl hydrolase family 32 C-terminal" evidence="11">
    <location>
        <begin position="363"/>
        <end position="464"/>
    </location>
</feature>
<dbReference type="NCBIfam" id="TIGR01322">
    <property type="entry name" value="scrB_fam"/>
    <property type="match status" value="1"/>
</dbReference>
<reference evidence="12 13" key="1">
    <citation type="submission" date="2021-03" db="EMBL/GenBank/DDBJ databases">
        <title>Genomic Encyclopedia of Type Strains, Phase IV (KMG-IV): sequencing the most valuable type-strain genomes for metagenomic binning, comparative biology and taxonomic classification.</title>
        <authorList>
            <person name="Goeker M."/>
        </authorList>
    </citation>
    <scope>NUCLEOTIDE SEQUENCE [LARGE SCALE GENOMIC DNA]</scope>
    <source>
        <strain evidence="12 13">DSM 101872</strain>
    </source>
</reference>
<protein>
    <recommendedName>
        <fullName evidence="4 8">Sucrose-6-phosphate hydrolase</fullName>
        <ecNumber evidence="3 8">3.2.1.26</ecNumber>
    </recommendedName>
    <alternativeName>
        <fullName evidence="7 9">Invertase</fullName>
    </alternativeName>
</protein>
<dbReference type="Proteomes" id="UP001519292">
    <property type="component" value="Unassembled WGS sequence"/>
</dbReference>
<dbReference type="SUPFAM" id="SSF75005">
    <property type="entry name" value="Arabinanase/levansucrase/invertase"/>
    <property type="match status" value="1"/>
</dbReference>
<dbReference type="RefSeq" id="WP_209687541.1">
    <property type="nucleotide sequence ID" value="NZ_JAGGLU010000015.1"/>
</dbReference>
<evidence type="ECO:0000313" key="13">
    <source>
        <dbReference type="Proteomes" id="UP001519292"/>
    </source>
</evidence>
<comment type="function">
    <text evidence="9">Enables the bacterium to metabolize sucrose as a sole carbon source.</text>
</comment>
<evidence type="ECO:0000256" key="9">
    <source>
        <dbReference type="RuleBase" id="RU365015"/>
    </source>
</evidence>
<dbReference type="EC" id="3.2.1.26" evidence="3 8"/>
<evidence type="ECO:0000256" key="3">
    <source>
        <dbReference type="ARBA" id="ARBA00012758"/>
    </source>
</evidence>
<dbReference type="InterPro" id="IPR013189">
    <property type="entry name" value="Glyco_hydro_32_C"/>
</dbReference>
<evidence type="ECO:0000256" key="4">
    <source>
        <dbReference type="ARBA" id="ARBA00019623"/>
    </source>
</evidence>
<evidence type="ECO:0000259" key="10">
    <source>
        <dbReference type="Pfam" id="PF00251"/>
    </source>
</evidence>
<evidence type="ECO:0000256" key="7">
    <source>
        <dbReference type="ARBA" id="ARBA00033367"/>
    </source>
</evidence>
<dbReference type="InterPro" id="IPR013148">
    <property type="entry name" value="Glyco_hydro_32_N"/>
</dbReference>
<comment type="pathway">
    <text evidence="1 9">Glycan biosynthesis; sucrose metabolism.</text>
</comment>
<evidence type="ECO:0000256" key="5">
    <source>
        <dbReference type="ARBA" id="ARBA00022801"/>
    </source>
</evidence>
<dbReference type="SUPFAM" id="SSF49899">
    <property type="entry name" value="Concanavalin A-like lectins/glucanases"/>
    <property type="match status" value="1"/>
</dbReference>
<dbReference type="InterPro" id="IPR051214">
    <property type="entry name" value="GH32_Enzymes"/>
</dbReference>